<keyword evidence="2" id="KW-1185">Reference proteome</keyword>
<name>A0A848GQ74_9BACT</name>
<evidence type="ECO:0000313" key="2">
    <source>
        <dbReference type="Proteomes" id="UP000583266"/>
    </source>
</evidence>
<reference evidence="1 2" key="1">
    <citation type="submission" date="2020-04" db="EMBL/GenBank/DDBJ databases">
        <title>Chitinophaga sp. G-6-1-13 sp. nov., isolated from soil.</title>
        <authorList>
            <person name="Dahal R.H."/>
            <person name="Chaudhary D.K."/>
        </authorList>
    </citation>
    <scope>NUCLEOTIDE SEQUENCE [LARGE SCALE GENOMIC DNA]</scope>
    <source>
        <strain evidence="1 2">G-6-1-13</strain>
    </source>
</reference>
<evidence type="ECO:0000313" key="1">
    <source>
        <dbReference type="EMBL" id="NML38933.1"/>
    </source>
</evidence>
<sequence length="307" mass="34710">MIYEIKLSGAKEDDGKIELHRLAHLAQSITDIASGALRIRLTGISFASGRRNERISNAIKIHLADLRTGSTVLQLECETFKDTLSGQQGDVFNPGILEVLPDQTPMTLVMESFRQAIDYKEGINYLDKGLLKKLKSFEKIFLEEDESVTISNQGSIQELKLKRSDIKKIQKLEESIPEPQEIIINGIVDELKYSKSRISIATADGSVNGILSDMLEPQEISKYWGKNLTISGKAHYQPNGDLSFIYIEKIFEPSEADKYFSRTSKKETVEQQILRQQRQLKNSNHLNEIVGQWPGEEDIDEILKALD</sequence>
<accession>A0A848GQ74</accession>
<gene>
    <name evidence="1" type="ORF">HHL17_17135</name>
</gene>
<organism evidence="1 2">
    <name type="scientific">Chitinophaga fulva</name>
    <dbReference type="NCBI Taxonomy" id="2728842"/>
    <lineage>
        <taxon>Bacteria</taxon>
        <taxon>Pseudomonadati</taxon>
        <taxon>Bacteroidota</taxon>
        <taxon>Chitinophagia</taxon>
        <taxon>Chitinophagales</taxon>
        <taxon>Chitinophagaceae</taxon>
        <taxon>Chitinophaga</taxon>
    </lineage>
</organism>
<dbReference type="AlphaFoldDB" id="A0A848GQ74"/>
<comment type="caution">
    <text evidence="1">The sequence shown here is derived from an EMBL/GenBank/DDBJ whole genome shotgun (WGS) entry which is preliminary data.</text>
</comment>
<dbReference type="Proteomes" id="UP000583266">
    <property type="component" value="Unassembled WGS sequence"/>
</dbReference>
<protein>
    <submittedName>
        <fullName evidence="1">Uncharacterized protein</fullName>
    </submittedName>
</protein>
<proteinExistence type="predicted"/>
<dbReference type="RefSeq" id="WP_169226063.1">
    <property type="nucleotide sequence ID" value="NZ_JABBGC010000002.1"/>
</dbReference>
<dbReference type="EMBL" id="JABBGC010000002">
    <property type="protein sequence ID" value="NML38933.1"/>
    <property type="molecule type" value="Genomic_DNA"/>
</dbReference>